<feature type="transmembrane region" description="Helical" evidence="10">
    <location>
        <begin position="242"/>
        <end position="265"/>
    </location>
</feature>
<keyword evidence="6" id="KW-0547">Nucleotide-binding</keyword>
<dbReference type="SUPFAM" id="SSF90123">
    <property type="entry name" value="ABC transporter transmembrane region"/>
    <property type="match status" value="2"/>
</dbReference>
<evidence type="ECO:0000313" key="13">
    <source>
        <dbReference type="Proteomes" id="UP001163046"/>
    </source>
</evidence>
<dbReference type="InterPro" id="IPR036640">
    <property type="entry name" value="ABC1_TM_sf"/>
</dbReference>
<evidence type="ECO:0000256" key="5">
    <source>
        <dbReference type="ARBA" id="ARBA00022737"/>
    </source>
</evidence>
<dbReference type="GO" id="GO:0140359">
    <property type="term" value="F:ABC-type transporter activity"/>
    <property type="evidence" value="ECO:0007669"/>
    <property type="project" value="InterPro"/>
</dbReference>
<keyword evidence="4 10" id="KW-0812">Transmembrane</keyword>
<dbReference type="EMBL" id="MU826839">
    <property type="protein sequence ID" value="KAJ7371985.1"/>
    <property type="molecule type" value="Genomic_DNA"/>
</dbReference>
<dbReference type="PANTHER" id="PTHR24223:SF456">
    <property type="entry name" value="MULTIDRUG RESISTANCE-ASSOCIATED PROTEIN LETHAL(2)03659"/>
    <property type="match status" value="1"/>
</dbReference>
<feature type="transmembrane region" description="Helical" evidence="10">
    <location>
        <begin position="466"/>
        <end position="487"/>
    </location>
</feature>
<evidence type="ECO:0000256" key="6">
    <source>
        <dbReference type="ARBA" id="ARBA00022741"/>
    </source>
</evidence>
<comment type="subcellular location">
    <subcellularLocation>
        <location evidence="1">Membrane</location>
        <topology evidence="1">Multi-pass membrane protein</topology>
    </subcellularLocation>
</comment>
<keyword evidence="7" id="KW-0067">ATP-binding</keyword>
<keyword evidence="3" id="KW-0813">Transport</keyword>
<feature type="transmembrane region" description="Helical" evidence="10">
    <location>
        <begin position="101"/>
        <end position="126"/>
    </location>
</feature>
<proteinExistence type="inferred from homology"/>
<evidence type="ECO:0000256" key="3">
    <source>
        <dbReference type="ARBA" id="ARBA00022448"/>
    </source>
</evidence>
<comment type="caution">
    <text evidence="12">The sequence shown here is derived from an EMBL/GenBank/DDBJ whole genome shotgun (WGS) entry which is preliminary data.</text>
</comment>
<dbReference type="InterPro" id="IPR011527">
    <property type="entry name" value="ABC1_TM_dom"/>
</dbReference>
<dbReference type="GO" id="GO:0016020">
    <property type="term" value="C:membrane"/>
    <property type="evidence" value="ECO:0007669"/>
    <property type="project" value="UniProtKB-SubCell"/>
</dbReference>
<feature type="transmembrane region" description="Helical" evidence="10">
    <location>
        <begin position="353"/>
        <end position="374"/>
    </location>
</feature>
<evidence type="ECO:0000256" key="7">
    <source>
        <dbReference type="ARBA" id="ARBA00022840"/>
    </source>
</evidence>
<keyword evidence="8 10" id="KW-1133">Transmembrane helix</keyword>
<dbReference type="FunFam" id="1.20.1560.10:FF:000013">
    <property type="entry name" value="ABC transporter C family member 2"/>
    <property type="match status" value="1"/>
</dbReference>
<dbReference type="Pfam" id="PF00664">
    <property type="entry name" value="ABC_membrane"/>
    <property type="match status" value="1"/>
</dbReference>
<dbReference type="PANTHER" id="PTHR24223">
    <property type="entry name" value="ATP-BINDING CASSETTE SUB-FAMILY C"/>
    <property type="match status" value="1"/>
</dbReference>
<feature type="domain" description="ABC transmembrane type-1" evidence="11">
    <location>
        <begin position="246"/>
        <end position="486"/>
    </location>
</feature>
<dbReference type="AlphaFoldDB" id="A0A9X0CQJ1"/>
<keyword evidence="5" id="KW-0677">Repeat</keyword>
<gene>
    <name evidence="12" type="ORF">OS493_021411</name>
</gene>
<dbReference type="PROSITE" id="PS50929">
    <property type="entry name" value="ABC_TM1F"/>
    <property type="match status" value="1"/>
</dbReference>
<evidence type="ECO:0000256" key="1">
    <source>
        <dbReference type="ARBA" id="ARBA00004141"/>
    </source>
</evidence>
<comment type="similarity">
    <text evidence="2">Belongs to the ABC transporter superfamily. ABCC family. Conjugate transporter (TC 3.A.1.208) subfamily.</text>
</comment>
<feature type="transmembrane region" description="Helical" evidence="10">
    <location>
        <begin position="380"/>
        <end position="401"/>
    </location>
</feature>
<name>A0A9X0CQJ1_9CNID</name>
<evidence type="ECO:0000256" key="10">
    <source>
        <dbReference type="SAM" id="Phobius"/>
    </source>
</evidence>
<evidence type="ECO:0000256" key="2">
    <source>
        <dbReference type="ARBA" id="ARBA00009726"/>
    </source>
</evidence>
<dbReference type="GO" id="GO:0005524">
    <property type="term" value="F:ATP binding"/>
    <property type="evidence" value="ECO:0007669"/>
    <property type="project" value="UniProtKB-KW"/>
</dbReference>
<feature type="transmembrane region" description="Helical" evidence="10">
    <location>
        <begin position="138"/>
        <end position="157"/>
    </location>
</feature>
<protein>
    <recommendedName>
        <fullName evidence="11">ABC transmembrane type-1 domain-containing protein</fullName>
    </recommendedName>
</protein>
<dbReference type="Proteomes" id="UP001163046">
    <property type="component" value="Unassembled WGS sequence"/>
</dbReference>
<evidence type="ECO:0000256" key="8">
    <source>
        <dbReference type="ARBA" id="ARBA00022989"/>
    </source>
</evidence>
<dbReference type="Gene3D" id="1.20.1560.10">
    <property type="entry name" value="ABC transporter type 1, transmembrane domain"/>
    <property type="match status" value="2"/>
</dbReference>
<evidence type="ECO:0000256" key="4">
    <source>
        <dbReference type="ARBA" id="ARBA00022692"/>
    </source>
</evidence>
<keyword evidence="9 10" id="KW-0472">Membrane</keyword>
<reference evidence="12" key="1">
    <citation type="submission" date="2023-01" db="EMBL/GenBank/DDBJ databases">
        <title>Genome assembly of the deep-sea coral Lophelia pertusa.</title>
        <authorList>
            <person name="Herrera S."/>
            <person name="Cordes E."/>
        </authorList>
    </citation>
    <scope>NUCLEOTIDE SEQUENCE</scope>
    <source>
        <strain evidence="12">USNM1676648</strain>
        <tissue evidence="12">Polyp</tissue>
    </source>
</reference>
<organism evidence="12 13">
    <name type="scientific">Desmophyllum pertusum</name>
    <dbReference type="NCBI Taxonomy" id="174260"/>
    <lineage>
        <taxon>Eukaryota</taxon>
        <taxon>Metazoa</taxon>
        <taxon>Cnidaria</taxon>
        <taxon>Anthozoa</taxon>
        <taxon>Hexacorallia</taxon>
        <taxon>Scleractinia</taxon>
        <taxon>Caryophylliina</taxon>
        <taxon>Caryophylliidae</taxon>
        <taxon>Desmophyllum</taxon>
    </lineage>
</organism>
<evidence type="ECO:0000256" key="9">
    <source>
        <dbReference type="ARBA" id="ARBA00023136"/>
    </source>
</evidence>
<keyword evidence="13" id="KW-1185">Reference proteome</keyword>
<dbReference type="OrthoDB" id="5987170at2759"/>
<dbReference type="InterPro" id="IPR050173">
    <property type="entry name" value="ABC_transporter_C-like"/>
</dbReference>
<evidence type="ECO:0000313" key="12">
    <source>
        <dbReference type="EMBL" id="KAJ7371985.1"/>
    </source>
</evidence>
<accession>A0A9X0CQJ1</accession>
<sequence>MDAEYDRLESELRRKSNPKRNANIFSILSFWWVGELLAIGNKRPLENDDLFYLLDEDKTQTSTEKLQRTWNEETTSFASNKRKNGHRLLNAIIRAFPYTDYMVIVSTALLAGVCNVLQPVFLSLLLSELMKSSDEEFWWAYIYAAGICLSSFVRAIATHQWNYHAYLMALRWKSATIGIVYKKMEEPSIDRLVNEGNLEEEFKRLEIADEEFKRLEIAEEDRVIGYISWKLYWHYMRAGMRCILAVAVITLLLIVQGSLILPDWWLLHLTSRSHDQQHQIEDLYIYGGLVGGAVSLSIIRAAVFLNALINSSKHLHNSMLSEILKATVLFFDTNPIGRILNRFSRDIGIVDELLPDVFLEAVQIVLFCVGAVVLPSILNPWIILPATPLMMIFIVIGRYFLKTSRDLRRLEGVNRSPVLSHFSDTLMGLVTIRAYKREDAFLKALYRYQDDHNQIWFSILSTTRWLGVRLDMICVSFVTSVVFLAIATQSGSGKSR</sequence>
<feature type="transmembrane region" description="Helical" evidence="10">
    <location>
        <begin position="285"/>
        <end position="309"/>
    </location>
</feature>
<evidence type="ECO:0000259" key="11">
    <source>
        <dbReference type="PROSITE" id="PS50929"/>
    </source>
</evidence>